<reference evidence="4 9" key="4">
    <citation type="submission" date="2019-08" db="EMBL/GenBank/DDBJ databases">
        <title>In-depth cultivation of the pig gut microbiome towards novel bacterial diversity and tailored functional studies.</title>
        <authorList>
            <person name="Wylensek D."/>
            <person name="Hitch T.C.A."/>
            <person name="Clavel T."/>
        </authorList>
    </citation>
    <scope>NUCLEOTIDE SEQUENCE [LARGE SCALE GENOMIC DNA]</scope>
    <source>
        <strain evidence="4 9">WCA3-601-WT-6J</strain>
    </source>
</reference>
<dbReference type="Proteomes" id="UP000053433">
    <property type="component" value="Unassembled WGS sequence"/>
</dbReference>
<evidence type="ECO:0000313" key="5">
    <source>
        <dbReference type="EMBL" id="MTS27081.1"/>
    </source>
</evidence>
<evidence type="ECO:0008006" key="12">
    <source>
        <dbReference type="Google" id="ProtNLM"/>
    </source>
</evidence>
<dbReference type="PATRIC" id="fig|1550024.3.peg.1932"/>
<dbReference type="EMBL" id="WMZU01000009">
    <property type="protein sequence ID" value="MTS27081.1"/>
    <property type="molecule type" value="Genomic_DNA"/>
</dbReference>
<dbReference type="AlphaFoldDB" id="A0A0D8J0C2"/>
<keyword evidence="1" id="KW-0472">Membrane</keyword>
<feature type="transmembrane region" description="Helical" evidence="1">
    <location>
        <begin position="59"/>
        <end position="74"/>
    </location>
</feature>
<dbReference type="EMBL" id="LMUA01000002">
    <property type="protein sequence ID" value="KUE77554.1"/>
    <property type="molecule type" value="Genomic_DNA"/>
</dbReference>
<sequence length="182" mass="19881">MQKRSSESRKIALSGVFGSLAAVLMLMGGILPLATYVAPALAGILIVPVAIEFGIKTGYVLYAAIGLLSLFVVPDKEMSLIFVFFLGFYPLLKASIERMRSRAAQWAVKLAVFNACIVGMYGIILFLFPIGAVVEEFESMGIPFTGLLLLMGNVTFVIYDVAVARIIGLYCARFRARLMKMH</sequence>
<evidence type="ECO:0000313" key="8">
    <source>
        <dbReference type="Proteomes" id="UP000053433"/>
    </source>
</evidence>
<keyword evidence="1" id="KW-0812">Transmembrane</keyword>
<evidence type="ECO:0000313" key="10">
    <source>
        <dbReference type="Proteomes" id="UP000449193"/>
    </source>
</evidence>
<dbReference type="EMBL" id="WMZR01000013">
    <property type="protein sequence ID" value="MTS52049.1"/>
    <property type="molecule type" value="Genomic_DNA"/>
</dbReference>
<dbReference type="Proteomes" id="UP000449193">
    <property type="component" value="Unassembled WGS sequence"/>
</dbReference>
<dbReference type="GeneID" id="42856630"/>
<keyword evidence="1" id="KW-1133">Transmembrane helix</keyword>
<feature type="transmembrane region" description="Helical" evidence="1">
    <location>
        <begin position="12"/>
        <end position="30"/>
    </location>
</feature>
<proteinExistence type="predicted"/>
<dbReference type="Proteomes" id="UP000032483">
    <property type="component" value="Unassembled WGS sequence"/>
</dbReference>
<evidence type="ECO:0000256" key="1">
    <source>
        <dbReference type="SAM" id="Phobius"/>
    </source>
</evidence>
<dbReference type="Proteomes" id="UP000431913">
    <property type="component" value="Unassembled WGS sequence"/>
</dbReference>
<dbReference type="EMBL" id="JXXK01000010">
    <property type="protein sequence ID" value="KJF40006.1"/>
    <property type="molecule type" value="Genomic_DNA"/>
</dbReference>
<reference evidence="2" key="1">
    <citation type="submission" date="2015-02" db="EMBL/GenBank/DDBJ databases">
        <title>A novel member of the family Ruminococcaceae isolated from human feces.</title>
        <authorList>
            <person name="Shkoporov A.N."/>
            <person name="Chaplin A.V."/>
            <person name="Motuzova O.V."/>
            <person name="Kafarskaia L.I."/>
            <person name="Khokhlova E.V."/>
            <person name="Efimov B.A."/>
        </authorList>
    </citation>
    <scope>NUCLEOTIDE SEQUENCE [LARGE SCALE GENOMIC DNA]</scope>
    <source>
        <strain evidence="2">585-1</strain>
    </source>
</reference>
<reference evidence="10 11" key="3">
    <citation type="journal article" date="2019" name="Nat. Med.">
        <title>A library of human gut bacterial isolates paired with longitudinal multiomics data enables mechanistic microbiome research.</title>
        <authorList>
            <person name="Poyet M."/>
            <person name="Groussin M."/>
            <person name="Gibbons S.M."/>
            <person name="Avila-Pacheco J."/>
            <person name="Jiang X."/>
            <person name="Kearney S.M."/>
            <person name="Perrotta A.R."/>
            <person name="Berdy B."/>
            <person name="Zhao S."/>
            <person name="Lieberman T.D."/>
            <person name="Swanson P.K."/>
            <person name="Smith M."/>
            <person name="Roesemann S."/>
            <person name="Alexander J.E."/>
            <person name="Rich S.A."/>
            <person name="Livny J."/>
            <person name="Vlamakis H."/>
            <person name="Clish C."/>
            <person name="Bullock K."/>
            <person name="Deik A."/>
            <person name="Scott J."/>
            <person name="Pierce K.A."/>
            <person name="Xavier R.J."/>
            <person name="Alm E.J."/>
        </authorList>
    </citation>
    <scope>NUCLEOTIDE SEQUENCE [LARGE SCALE GENOMIC DNA]</scope>
    <source>
        <strain evidence="5 11">BIOML-A4</strain>
        <strain evidence="6 10">BIOML-A7</strain>
    </source>
</reference>
<reference evidence="3 8" key="2">
    <citation type="submission" date="2015-10" db="EMBL/GenBank/DDBJ databases">
        <title>A novel member of the family Ruminococcaceae isolated from human faeces.</title>
        <authorList>
            <person name="Shkoporov A.N."/>
            <person name="Chaplin A.V."/>
            <person name="Motuzova O.V."/>
            <person name="Kafarskaia L.I."/>
            <person name="Efimov B.A."/>
        </authorList>
    </citation>
    <scope>NUCLEOTIDE SEQUENCE [LARGE SCALE GENOMIC DNA]</scope>
    <source>
        <strain evidence="3 8">668</strain>
    </source>
</reference>
<accession>A0A0W7TUP6</accession>
<protein>
    <recommendedName>
        <fullName evidence="12">ECF transporter S component</fullName>
    </recommendedName>
</protein>
<accession>A0A0D8J0C2</accession>
<feature type="transmembrane region" description="Helical" evidence="1">
    <location>
        <begin position="148"/>
        <end position="172"/>
    </location>
</feature>
<evidence type="ECO:0000313" key="11">
    <source>
        <dbReference type="Proteomes" id="UP000472755"/>
    </source>
</evidence>
<evidence type="ECO:0000313" key="3">
    <source>
        <dbReference type="EMBL" id="KUE77554.1"/>
    </source>
</evidence>
<organism evidence="2 7">
    <name type="scientific">Ruthenibacterium lactatiformans</name>
    <dbReference type="NCBI Taxonomy" id="1550024"/>
    <lineage>
        <taxon>Bacteria</taxon>
        <taxon>Bacillati</taxon>
        <taxon>Bacillota</taxon>
        <taxon>Clostridia</taxon>
        <taxon>Eubacteriales</taxon>
        <taxon>Oscillospiraceae</taxon>
        <taxon>Ruthenibacterium</taxon>
    </lineage>
</organism>
<evidence type="ECO:0000313" key="7">
    <source>
        <dbReference type="Proteomes" id="UP000032483"/>
    </source>
</evidence>
<evidence type="ECO:0000313" key="6">
    <source>
        <dbReference type="EMBL" id="MTS52049.1"/>
    </source>
</evidence>
<comment type="caution">
    <text evidence="2">The sequence shown here is derived from an EMBL/GenBank/DDBJ whole genome shotgun (WGS) entry which is preliminary data.</text>
</comment>
<evidence type="ECO:0000313" key="9">
    <source>
        <dbReference type="Proteomes" id="UP000431913"/>
    </source>
</evidence>
<evidence type="ECO:0000313" key="4">
    <source>
        <dbReference type="EMBL" id="MST91415.1"/>
    </source>
</evidence>
<dbReference type="RefSeq" id="WP_050005221.1">
    <property type="nucleotide sequence ID" value="NZ_CAOJUJ010000022.1"/>
</dbReference>
<feature type="transmembrane region" description="Helical" evidence="1">
    <location>
        <begin position="108"/>
        <end position="128"/>
    </location>
</feature>
<gene>
    <name evidence="3" type="ORF">ASJ35_02200</name>
    <name evidence="4" type="ORF">FYJ76_05595</name>
    <name evidence="6" type="ORF">GMD52_10895</name>
    <name evidence="5" type="ORF">GMD59_07235</name>
    <name evidence="2" type="ORF">TQ39_08495</name>
</gene>
<name>A0A0D8J0C2_9FIRM</name>
<dbReference type="Proteomes" id="UP000472755">
    <property type="component" value="Unassembled WGS sequence"/>
</dbReference>
<keyword evidence="7" id="KW-1185">Reference proteome</keyword>
<dbReference type="EMBL" id="VUNJ01000004">
    <property type="protein sequence ID" value="MST91415.1"/>
    <property type="molecule type" value="Genomic_DNA"/>
</dbReference>
<evidence type="ECO:0000313" key="2">
    <source>
        <dbReference type="EMBL" id="KJF40006.1"/>
    </source>
</evidence>